<dbReference type="InterPro" id="IPR001296">
    <property type="entry name" value="Glyco_trans_1"/>
</dbReference>
<dbReference type="GO" id="GO:0016757">
    <property type="term" value="F:glycosyltransferase activity"/>
    <property type="evidence" value="ECO:0007669"/>
    <property type="project" value="InterPro"/>
</dbReference>
<dbReference type="SUPFAM" id="SSF53756">
    <property type="entry name" value="UDP-Glycosyltransferase/glycogen phosphorylase"/>
    <property type="match status" value="1"/>
</dbReference>
<accession>A0A419DE49</accession>
<feature type="domain" description="Glycosyltransferase subfamily 4-like N-terminal" evidence="2">
    <location>
        <begin position="16"/>
        <end position="175"/>
    </location>
</feature>
<reference evidence="3 4" key="1">
    <citation type="journal article" date="2017" name="ISME J.">
        <title>Energy and carbon metabolisms in a deep terrestrial subsurface fluid microbial community.</title>
        <authorList>
            <person name="Momper L."/>
            <person name="Jungbluth S.P."/>
            <person name="Lee M.D."/>
            <person name="Amend J.P."/>
        </authorList>
    </citation>
    <scope>NUCLEOTIDE SEQUENCE [LARGE SCALE GENOMIC DNA]</scope>
    <source>
        <strain evidence="3">SURF_29</strain>
    </source>
</reference>
<dbReference type="Gene3D" id="3.40.50.2000">
    <property type="entry name" value="Glycogen Phosphorylase B"/>
    <property type="match status" value="2"/>
</dbReference>
<evidence type="ECO:0000259" key="1">
    <source>
        <dbReference type="Pfam" id="PF00534"/>
    </source>
</evidence>
<sequence length="370" mass="41877">MKIAVSGTRGFPGIQGGVENHCEKLYPYLVKMGCDIVLFTRKPYLLSTAGEYNGVKLIPVDCPRNKFLEAIVHTFKSVLKARSIKPDIMHLHAVGPSLLAPVARLLGMKVVVTHHGPDYMRKKWPLPAKLFLKFCEKMGVVYANQLITIARNISEDIDNKYGKVSVIIPNGVEIQKPADTQEVLKKFNLRRQEYILSVGRFVPEKGFDDLMEAFSQARLDQIKLVIVGEADHDDRYSCALRSYASKNEHIVLTGFLNGQPLHELYSHAGLFVLPSYYEGLPIVLLEAMSYGLSCIASDIPANRNIEMDKERFFSAGDINQLKNKMTKFVNQPWTEDCRRGQIEMISQNYDWKKIAECTMSVYSKLICAEH</sequence>
<dbReference type="CDD" id="cd03801">
    <property type="entry name" value="GT4_PimA-like"/>
    <property type="match status" value="1"/>
</dbReference>
<dbReference type="Pfam" id="PF00534">
    <property type="entry name" value="Glycos_transf_1"/>
    <property type="match status" value="1"/>
</dbReference>
<dbReference type="PANTHER" id="PTHR46401:SF8">
    <property type="entry name" value="BLL6006 PROTEIN"/>
    <property type="match status" value="1"/>
</dbReference>
<gene>
    <name evidence="3" type="ORF">C4544_03190</name>
</gene>
<feature type="domain" description="Glycosyl transferase family 1" evidence="1">
    <location>
        <begin position="185"/>
        <end position="336"/>
    </location>
</feature>
<organism evidence="3 4">
    <name type="scientific">candidate division WS5 bacterium</name>
    <dbReference type="NCBI Taxonomy" id="2093353"/>
    <lineage>
        <taxon>Bacteria</taxon>
        <taxon>candidate division WS5</taxon>
    </lineage>
</organism>
<protein>
    <submittedName>
        <fullName evidence="3">Glycosyltransferase</fullName>
    </submittedName>
</protein>
<dbReference type="AlphaFoldDB" id="A0A419DE49"/>
<evidence type="ECO:0000313" key="4">
    <source>
        <dbReference type="Proteomes" id="UP000285655"/>
    </source>
</evidence>
<dbReference type="EMBL" id="QZJW01000020">
    <property type="protein sequence ID" value="RJO61347.1"/>
    <property type="molecule type" value="Genomic_DNA"/>
</dbReference>
<comment type="caution">
    <text evidence="3">The sequence shown here is derived from an EMBL/GenBank/DDBJ whole genome shotgun (WGS) entry which is preliminary data.</text>
</comment>
<evidence type="ECO:0000259" key="2">
    <source>
        <dbReference type="Pfam" id="PF13439"/>
    </source>
</evidence>
<dbReference type="Pfam" id="PF13439">
    <property type="entry name" value="Glyco_transf_4"/>
    <property type="match status" value="1"/>
</dbReference>
<keyword evidence="3" id="KW-0808">Transferase</keyword>
<proteinExistence type="predicted"/>
<name>A0A419DE49_9BACT</name>
<dbReference type="PANTHER" id="PTHR46401">
    <property type="entry name" value="GLYCOSYLTRANSFERASE WBBK-RELATED"/>
    <property type="match status" value="1"/>
</dbReference>
<dbReference type="InterPro" id="IPR028098">
    <property type="entry name" value="Glyco_trans_4-like_N"/>
</dbReference>
<dbReference type="Proteomes" id="UP000285655">
    <property type="component" value="Unassembled WGS sequence"/>
</dbReference>
<evidence type="ECO:0000313" key="3">
    <source>
        <dbReference type="EMBL" id="RJO61347.1"/>
    </source>
</evidence>